<dbReference type="AlphaFoldDB" id="A0A328BR35"/>
<proteinExistence type="predicted"/>
<gene>
    <name evidence="4" type="ORF">DJ019_06365</name>
</gene>
<dbReference type="Gene3D" id="1.10.10.60">
    <property type="entry name" value="Homeodomain-like"/>
    <property type="match status" value="1"/>
</dbReference>
<accession>A0A328BR35</accession>
<dbReference type="PROSITE" id="PS50977">
    <property type="entry name" value="HTH_TETR_2"/>
    <property type="match status" value="1"/>
</dbReference>
<dbReference type="GO" id="GO:0003700">
    <property type="term" value="F:DNA-binding transcription factor activity"/>
    <property type="evidence" value="ECO:0007669"/>
    <property type="project" value="TreeGrafter"/>
</dbReference>
<dbReference type="InterPro" id="IPR036271">
    <property type="entry name" value="Tet_transcr_reg_TetR-rel_C_sf"/>
</dbReference>
<dbReference type="Proteomes" id="UP000249524">
    <property type="component" value="Unassembled WGS sequence"/>
</dbReference>
<dbReference type="PANTHER" id="PTHR30055:SF235">
    <property type="entry name" value="TRANSCRIPTIONAL REGULATORY PROTEIN"/>
    <property type="match status" value="1"/>
</dbReference>
<name>A0A328BR35_9CAUL</name>
<evidence type="ECO:0000259" key="3">
    <source>
        <dbReference type="PROSITE" id="PS50977"/>
    </source>
</evidence>
<dbReference type="EMBL" id="QFYS01000002">
    <property type="protein sequence ID" value="RAK67528.1"/>
    <property type="molecule type" value="Genomic_DNA"/>
</dbReference>
<evidence type="ECO:0000313" key="4">
    <source>
        <dbReference type="EMBL" id="RAK67528.1"/>
    </source>
</evidence>
<sequence length="226" mass="23811">MTASPSTAPQTDGVTISRGEAARHRILSAAMEAFAERGFKAATTRQIAEAAGVNLPALKYYFGGKQGLYLACADEIARRYEARMNAPVTAAAEALEGPLSAPEARRHLKAVLGALAEQLMGDGDAGVWTAFALREMADQGPAFDMLYAQLWAPGIELTTALVARAMGEPAAPSEAARLRALTLITGLTAFSVARPVALRSMGWSELDAGRLARIRQAIADQIDAIG</sequence>
<feature type="domain" description="HTH tetR-type" evidence="3">
    <location>
        <begin position="20"/>
        <end position="80"/>
    </location>
</feature>
<dbReference type="Pfam" id="PF00440">
    <property type="entry name" value="TetR_N"/>
    <property type="match status" value="1"/>
</dbReference>
<dbReference type="GO" id="GO:0000976">
    <property type="term" value="F:transcription cis-regulatory region binding"/>
    <property type="evidence" value="ECO:0007669"/>
    <property type="project" value="TreeGrafter"/>
</dbReference>
<comment type="caution">
    <text evidence="4">The sequence shown here is derived from an EMBL/GenBank/DDBJ whole genome shotgun (WGS) entry which is preliminary data.</text>
</comment>
<dbReference type="InterPro" id="IPR001647">
    <property type="entry name" value="HTH_TetR"/>
</dbReference>
<evidence type="ECO:0000313" key="5">
    <source>
        <dbReference type="Proteomes" id="UP000249524"/>
    </source>
</evidence>
<dbReference type="Gene3D" id="1.10.357.10">
    <property type="entry name" value="Tetracycline Repressor, domain 2"/>
    <property type="match status" value="1"/>
</dbReference>
<dbReference type="InterPro" id="IPR050109">
    <property type="entry name" value="HTH-type_TetR-like_transc_reg"/>
</dbReference>
<dbReference type="RefSeq" id="WP_111275138.1">
    <property type="nucleotide sequence ID" value="NZ_QFYS01000002.1"/>
</dbReference>
<dbReference type="PANTHER" id="PTHR30055">
    <property type="entry name" value="HTH-TYPE TRANSCRIPTIONAL REGULATOR RUTR"/>
    <property type="match status" value="1"/>
</dbReference>
<protein>
    <recommendedName>
        <fullName evidence="3">HTH tetR-type domain-containing protein</fullName>
    </recommendedName>
</protein>
<reference evidence="4 5" key="1">
    <citation type="submission" date="2018-05" db="EMBL/GenBank/DDBJ databases">
        <authorList>
            <person name="Lanie J.A."/>
            <person name="Ng W.-L."/>
            <person name="Kazmierczak K.M."/>
            <person name="Andrzejewski T.M."/>
            <person name="Davidsen T.M."/>
            <person name="Wayne K.J."/>
            <person name="Tettelin H."/>
            <person name="Glass J.I."/>
            <person name="Rusch D."/>
            <person name="Podicherti R."/>
            <person name="Tsui H.-C.T."/>
            <person name="Winkler M.E."/>
        </authorList>
    </citation>
    <scope>NUCLEOTIDE SEQUENCE [LARGE SCALE GENOMIC DNA]</scope>
    <source>
        <strain evidence="4 5">BUT-10</strain>
    </source>
</reference>
<feature type="DNA-binding region" description="H-T-H motif" evidence="2">
    <location>
        <begin position="43"/>
        <end position="62"/>
    </location>
</feature>
<dbReference type="InterPro" id="IPR015292">
    <property type="entry name" value="Tscrpt_reg_YbiH_C"/>
</dbReference>
<dbReference type="InterPro" id="IPR009057">
    <property type="entry name" value="Homeodomain-like_sf"/>
</dbReference>
<dbReference type="SUPFAM" id="SSF48498">
    <property type="entry name" value="Tetracyclin repressor-like, C-terminal domain"/>
    <property type="match status" value="1"/>
</dbReference>
<organism evidence="4 5">
    <name type="scientific">Phenylobacterium kunshanense</name>
    <dbReference type="NCBI Taxonomy" id="1445034"/>
    <lineage>
        <taxon>Bacteria</taxon>
        <taxon>Pseudomonadati</taxon>
        <taxon>Pseudomonadota</taxon>
        <taxon>Alphaproteobacteria</taxon>
        <taxon>Caulobacterales</taxon>
        <taxon>Caulobacteraceae</taxon>
        <taxon>Phenylobacterium</taxon>
    </lineage>
</organism>
<evidence type="ECO:0000256" key="2">
    <source>
        <dbReference type="PROSITE-ProRule" id="PRU00335"/>
    </source>
</evidence>
<keyword evidence="1 2" id="KW-0238">DNA-binding</keyword>
<keyword evidence="5" id="KW-1185">Reference proteome</keyword>
<dbReference type="Pfam" id="PF09209">
    <property type="entry name" value="CecR_C"/>
    <property type="match status" value="1"/>
</dbReference>
<evidence type="ECO:0000256" key="1">
    <source>
        <dbReference type="ARBA" id="ARBA00023125"/>
    </source>
</evidence>
<dbReference type="SUPFAM" id="SSF46689">
    <property type="entry name" value="Homeodomain-like"/>
    <property type="match status" value="1"/>
</dbReference>
<dbReference type="PRINTS" id="PR00455">
    <property type="entry name" value="HTHTETR"/>
</dbReference>
<dbReference type="OrthoDB" id="2356263at2"/>